<dbReference type="InterPro" id="IPR003006">
    <property type="entry name" value="Ig/MHC_CS"/>
</dbReference>
<evidence type="ECO:0000313" key="7">
    <source>
        <dbReference type="Proteomes" id="UP000694569"/>
    </source>
</evidence>
<dbReference type="SMART" id="SM00407">
    <property type="entry name" value="IGc1"/>
    <property type="match status" value="2"/>
</dbReference>
<dbReference type="InterPro" id="IPR003597">
    <property type="entry name" value="Ig_C1-set"/>
</dbReference>
<dbReference type="InterPro" id="IPR013783">
    <property type="entry name" value="Ig-like_fold"/>
</dbReference>
<dbReference type="PROSITE" id="PS00290">
    <property type="entry name" value="IG_MHC"/>
    <property type="match status" value="1"/>
</dbReference>
<keyword evidence="1" id="KW-1015">Disulfide bond</keyword>
<dbReference type="InterPro" id="IPR013106">
    <property type="entry name" value="Ig_V-set"/>
</dbReference>
<keyword evidence="4" id="KW-0812">Transmembrane</keyword>
<feature type="region of interest" description="Disordered" evidence="3">
    <location>
        <begin position="406"/>
        <end position="427"/>
    </location>
</feature>
<dbReference type="PANTHER" id="PTHR19971">
    <property type="entry name" value="SIGNAL-REGULATORY PROTEIN BETA"/>
    <property type="match status" value="1"/>
</dbReference>
<dbReference type="Proteomes" id="UP000694569">
    <property type="component" value="Unplaced"/>
</dbReference>
<evidence type="ECO:0000259" key="5">
    <source>
        <dbReference type="PROSITE" id="PS50835"/>
    </source>
</evidence>
<accession>A0A8C5QCH2</accession>
<dbReference type="GeneTree" id="ENSGT00940000163371"/>
<dbReference type="InterPro" id="IPR007110">
    <property type="entry name" value="Ig-like_dom"/>
</dbReference>
<dbReference type="PROSITE" id="PS50835">
    <property type="entry name" value="IG_LIKE"/>
    <property type="match status" value="3"/>
</dbReference>
<dbReference type="AlphaFoldDB" id="A0A8C5QCH2"/>
<organism evidence="6 7">
    <name type="scientific">Leptobrachium leishanense</name>
    <name type="common">Leishan spiny toad</name>
    <dbReference type="NCBI Taxonomy" id="445787"/>
    <lineage>
        <taxon>Eukaryota</taxon>
        <taxon>Metazoa</taxon>
        <taxon>Chordata</taxon>
        <taxon>Craniata</taxon>
        <taxon>Vertebrata</taxon>
        <taxon>Euteleostomi</taxon>
        <taxon>Amphibia</taxon>
        <taxon>Batrachia</taxon>
        <taxon>Anura</taxon>
        <taxon>Pelobatoidea</taxon>
        <taxon>Megophryidae</taxon>
        <taxon>Leptobrachium</taxon>
    </lineage>
</organism>
<evidence type="ECO:0000313" key="6">
    <source>
        <dbReference type="Ensembl" id="ENSLLEP00000035193.1"/>
    </source>
</evidence>
<sequence length="427" mass="48001">MEFDDSINLVNRLTKFQCTEYPDSLWTLLLWVPVSKVKVKVISPVIPDMEAGVRRILLVLCVVVLLLTGFTAEVNVPPIHRAIAGSDTLIPCTFSSVKLPVDPTFLVVSWYFEGKKILSYDANLSTLDFRFILDTVKAINGDASLSVKRVTIPDSGVYRCSIRYKTEQTEKNITFYVHAPPEIEITKKIVVMNEESILSSSITGFYPMSIDIKWFREKTVLENVQSPRPWSNPDGTFSVNSSVTITPTEEDKNQTFSCSVQHDSGPLRKDFQLEYGAIPSIEIVSSEFFLNKEQSLICRVYGFNPSSIIVEWFLDGTSIKTTKTRRIDISAVDSVYHFTPTEENWGLELSCRVQHQTLSAPLVRKLLVDGKVLAIRRRIGMFVSLGLILPLCGIIVFYIKGKKKAGNNEEQDEVDGIKDPQRASALS</sequence>
<dbReference type="InterPro" id="IPR003599">
    <property type="entry name" value="Ig_sub"/>
</dbReference>
<name>A0A8C5QCH2_9ANUR</name>
<evidence type="ECO:0000256" key="4">
    <source>
        <dbReference type="SAM" id="Phobius"/>
    </source>
</evidence>
<dbReference type="Gene3D" id="2.60.40.10">
    <property type="entry name" value="Immunoglobulins"/>
    <property type="match status" value="3"/>
</dbReference>
<evidence type="ECO:0000256" key="3">
    <source>
        <dbReference type="SAM" id="MobiDB-lite"/>
    </source>
</evidence>
<dbReference type="InterPro" id="IPR051755">
    <property type="entry name" value="Ig-like_CS_Receptor"/>
</dbReference>
<reference evidence="6" key="1">
    <citation type="submission" date="2025-08" db="UniProtKB">
        <authorList>
            <consortium name="Ensembl"/>
        </authorList>
    </citation>
    <scope>IDENTIFICATION</scope>
</reference>
<feature type="domain" description="Ig-like" evidence="5">
    <location>
        <begin position="181"/>
        <end position="274"/>
    </location>
</feature>
<keyword evidence="4" id="KW-1133">Transmembrane helix</keyword>
<dbReference type="SMART" id="SM00409">
    <property type="entry name" value="IG"/>
    <property type="match status" value="1"/>
</dbReference>
<dbReference type="InterPro" id="IPR036179">
    <property type="entry name" value="Ig-like_dom_sf"/>
</dbReference>
<reference evidence="6" key="2">
    <citation type="submission" date="2025-09" db="UniProtKB">
        <authorList>
            <consortium name="Ensembl"/>
        </authorList>
    </citation>
    <scope>IDENTIFICATION</scope>
</reference>
<feature type="domain" description="Ig-like" evidence="5">
    <location>
        <begin position="279"/>
        <end position="363"/>
    </location>
</feature>
<keyword evidence="7" id="KW-1185">Reference proteome</keyword>
<dbReference type="Pfam" id="PF07686">
    <property type="entry name" value="V-set"/>
    <property type="match status" value="1"/>
</dbReference>
<keyword evidence="2" id="KW-0325">Glycoprotein</keyword>
<dbReference type="Pfam" id="PF07654">
    <property type="entry name" value="C1-set"/>
    <property type="match status" value="2"/>
</dbReference>
<evidence type="ECO:0000256" key="1">
    <source>
        <dbReference type="ARBA" id="ARBA00023157"/>
    </source>
</evidence>
<protein>
    <recommendedName>
        <fullName evidence="5">Ig-like domain-containing protein</fullName>
    </recommendedName>
</protein>
<proteinExistence type="predicted"/>
<keyword evidence="4" id="KW-0472">Membrane</keyword>
<evidence type="ECO:0000256" key="2">
    <source>
        <dbReference type="ARBA" id="ARBA00023180"/>
    </source>
</evidence>
<dbReference type="SUPFAM" id="SSF48726">
    <property type="entry name" value="Immunoglobulin"/>
    <property type="match status" value="3"/>
</dbReference>
<dbReference type="OrthoDB" id="10043043at2759"/>
<feature type="transmembrane region" description="Helical" evidence="4">
    <location>
        <begin position="379"/>
        <end position="399"/>
    </location>
</feature>
<dbReference type="Ensembl" id="ENSLLET00000036529.1">
    <property type="protein sequence ID" value="ENSLLEP00000035193.1"/>
    <property type="gene ID" value="ENSLLEG00000022274.1"/>
</dbReference>
<feature type="domain" description="Ig-like" evidence="5">
    <location>
        <begin position="85"/>
        <end position="174"/>
    </location>
</feature>